<keyword evidence="2" id="KW-0238">DNA-binding</keyword>
<dbReference type="SUPFAM" id="SSF56349">
    <property type="entry name" value="DNA breaking-rejoining enzymes"/>
    <property type="match status" value="1"/>
</dbReference>
<dbReference type="RefSeq" id="WP_168885665.1">
    <property type="nucleotide sequence ID" value="NZ_JABAIL010000016.1"/>
</dbReference>
<evidence type="ECO:0000313" key="5">
    <source>
        <dbReference type="EMBL" id="NLR94956.1"/>
    </source>
</evidence>
<comment type="caution">
    <text evidence="5">The sequence shown here is derived from an EMBL/GenBank/DDBJ whole genome shotgun (WGS) entry which is preliminary data.</text>
</comment>
<dbReference type="CDD" id="cd00397">
    <property type="entry name" value="DNA_BRE_C"/>
    <property type="match status" value="1"/>
</dbReference>
<keyword evidence="3" id="KW-0233">DNA recombination</keyword>
<dbReference type="InterPro" id="IPR050090">
    <property type="entry name" value="Tyrosine_recombinase_XerCD"/>
</dbReference>
<dbReference type="InterPro" id="IPR013762">
    <property type="entry name" value="Integrase-like_cat_sf"/>
</dbReference>
<dbReference type="Proteomes" id="UP000585050">
    <property type="component" value="Unassembled WGS sequence"/>
</dbReference>
<sequence>MLEKKQDLSTAHVLGVKLVVQMYKKYIVSFDLTTADKNRLKKVNRNLTLFLNYCCKFHGGEVGHFDRYRSYLKHLHESNEISSGEVRLRKLVANNFNTHISGYLSFLRSRNITRVSNTKYYEKVYDDQFSAPFSAYLKSHSKLNRDTPSTANAVRVIKRYMNVSDGNINADAMLLWLDSLEIEPSTYNTYLQHLKSFARFCKYHNNYVEDADKILSIPRKEDSEDEIKRFAIEEAHLKKMYEVADFETHLILDLGSKMGLRAASMVSIRQKDIDFENNIIHIIAKGYNKRKKLPIPPQIKGILKAHCTAISSDKILPYSSNNLSQKFSKFLEENNLRNSTFDSRKTISLHNLRHTFAYNSIEKFGLRKTSLLLLHSSITTTEEHYLKHRSQDDLMNIYQED</sequence>
<gene>
    <name evidence="5" type="ORF">HGP29_27365</name>
</gene>
<protein>
    <submittedName>
        <fullName evidence="5">Site-specific integrase</fullName>
    </submittedName>
</protein>
<dbReference type="Pfam" id="PF00589">
    <property type="entry name" value="Phage_integrase"/>
    <property type="match status" value="1"/>
</dbReference>
<dbReference type="EMBL" id="JABAIL010000016">
    <property type="protein sequence ID" value="NLR94956.1"/>
    <property type="molecule type" value="Genomic_DNA"/>
</dbReference>
<keyword evidence="6" id="KW-1185">Reference proteome</keyword>
<comment type="similarity">
    <text evidence="1">Belongs to the 'phage' integrase family.</text>
</comment>
<dbReference type="PROSITE" id="PS51898">
    <property type="entry name" value="TYR_RECOMBINASE"/>
    <property type="match status" value="1"/>
</dbReference>
<dbReference type="PANTHER" id="PTHR30349:SF41">
    <property type="entry name" value="INTEGRASE_RECOMBINASE PROTEIN MJ0367-RELATED"/>
    <property type="match status" value="1"/>
</dbReference>
<dbReference type="InterPro" id="IPR002104">
    <property type="entry name" value="Integrase_catalytic"/>
</dbReference>
<dbReference type="AlphaFoldDB" id="A0A7X8SRD9"/>
<proteinExistence type="inferred from homology"/>
<dbReference type="GO" id="GO:0006310">
    <property type="term" value="P:DNA recombination"/>
    <property type="evidence" value="ECO:0007669"/>
    <property type="project" value="UniProtKB-KW"/>
</dbReference>
<dbReference type="GO" id="GO:0003677">
    <property type="term" value="F:DNA binding"/>
    <property type="evidence" value="ECO:0007669"/>
    <property type="project" value="UniProtKB-KW"/>
</dbReference>
<organism evidence="5 6">
    <name type="scientific">Flammeovirga agarivorans</name>
    <dbReference type="NCBI Taxonomy" id="2726742"/>
    <lineage>
        <taxon>Bacteria</taxon>
        <taxon>Pseudomonadati</taxon>
        <taxon>Bacteroidota</taxon>
        <taxon>Cytophagia</taxon>
        <taxon>Cytophagales</taxon>
        <taxon>Flammeovirgaceae</taxon>
        <taxon>Flammeovirga</taxon>
    </lineage>
</organism>
<evidence type="ECO:0000256" key="3">
    <source>
        <dbReference type="ARBA" id="ARBA00023172"/>
    </source>
</evidence>
<dbReference type="Gene3D" id="1.10.443.10">
    <property type="entry name" value="Intergrase catalytic core"/>
    <property type="match status" value="1"/>
</dbReference>
<accession>A0A7X8SRD9</accession>
<name>A0A7X8SRD9_9BACT</name>
<evidence type="ECO:0000259" key="4">
    <source>
        <dbReference type="PROSITE" id="PS51898"/>
    </source>
</evidence>
<reference evidence="5 6" key="1">
    <citation type="submission" date="2020-04" db="EMBL/GenBank/DDBJ databases">
        <title>Flammeovirga sp. SR4, a novel species isolated from seawater.</title>
        <authorList>
            <person name="Wang X."/>
        </authorList>
    </citation>
    <scope>NUCLEOTIDE SEQUENCE [LARGE SCALE GENOMIC DNA]</scope>
    <source>
        <strain evidence="5 6">SR4</strain>
    </source>
</reference>
<dbReference type="PANTHER" id="PTHR30349">
    <property type="entry name" value="PHAGE INTEGRASE-RELATED"/>
    <property type="match status" value="1"/>
</dbReference>
<feature type="domain" description="Tyr recombinase" evidence="4">
    <location>
        <begin position="216"/>
        <end position="399"/>
    </location>
</feature>
<dbReference type="GO" id="GO:0015074">
    <property type="term" value="P:DNA integration"/>
    <property type="evidence" value="ECO:0007669"/>
    <property type="project" value="InterPro"/>
</dbReference>
<evidence type="ECO:0000256" key="2">
    <source>
        <dbReference type="ARBA" id="ARBA00023125"/>
    </source>
</evidence>
<evidence type="ECO:0000313" key="6">
    <source>
        <dbReference type="Proteomes" id="UP000585050"/>
    </source>
</evidence>
<evidence type="ECO:0000256" key="1">
    <source>
        <dbReference type="ARBA" id="ARBA00008857"/>
    </source>
</evidence>
<dbReference type="InterPro" id="IPR011010">
    <property type="entry name" value="DNA_brk_join_enz"/>
</dbReference>